<dbReference type="PIRSF" id="PIRSF029730">
    <property type="entry name" value="UCP029730"/>
    <property type="match status" value="1"/>
</dbReference>
<evidence type="ECO:0000313" key="1">
    <source>
        <dbReference type="EMBL" id="APZ50751.1"/>
    </source>
</evidence>
<dbReference type="InterPro" id="IPR007709">
    <property type="entry name" value="N-FG_amidohydro"/>
</dbReference>
<dbReference type="AlphaFoldDB" id="A0A1P8UMW3"/>
<geneLocation type="plasmid" evidence="2">
    <name>ppaby1</name>
</geneLocation>
<accession>A0A1P8UMW3</accession>
<dbReference type="KEGG" id="paby:Ga0080574_TMP417"/>
<protein>
    <submittedName>
        <fullName evidence="1">Putative N-formylglutamate amidohydrolase</fullName>
    </submittedName>
</protein>
<dbReference type="Pfam" id="PF05013">
    <property type="entry name" value="FGase"/>
    <property type="match status" value="1"/>
</dbReference>
<proteinExistence type="predicted"/>
<evidence type="ECO:0000313" key="2">
    <source>
        <dbReference type="Proteomes" id="UP000187059"/>
    </source>
</evidence>
<dbReference type="Gene3D" id="3.40.630.40">
    <property type="entry name" value="Zn-dependent exopeptidases"/>
    <property type="match status" value="1"/>
</dbReference>
<dbReference type="RefSeq" id="WP_237219243.1">
    <property type="nucleotide sequence ID" value="NZ_CP015091.1"/>
</dbReference>
<keyword evidence="2" id="KW-1185">Reference proteome</keyword>
<dbReference type="GO" id="GO:0016787">
    <property type="term" value="F:hydrolase activity"/>
    <property type="evidence" value="ECO:0007669"/>
    <property type="project" value="UniProtKB-KW"/>
</dbReference>
<reference evidence="1 2" key="1">
    <citation type="submission" date="2016-04" db="EMBL/GenBank/DDBJ databases">
        <title>Deep-sea bacteria in the southern Pacific.</title>
        <authorList>
            <person name="Tang K."/>
        </authorList>
    </citation>
    <scope>NUCLEOTIDE SEQUENCE [LARGE SCALE GENOMIC DNA]</scope>
    <source>
        <strain evidence="1 2">JLT2014</strain>
        <plasmid evidence="2">ppaby1</plasmid>
    </source>
</reference>
<keyword evidence="1" id="KW-0614">Plasmid</keyword>
<dbReference type="EMBL" id="CP015091">
    <property type="protein sequence ID" value="APZ50751.1"/>
    <property type="molecule type" value="Genomic_DNA"/>
</dbReference>
<keyword evidence="1" id="KW-0378">Hydrolase</keyword>
<dbReference type="Proteomes" id="UP000187059">
    <property type="component" value="Plasmid pPABY1"/>
</dbReference>
<dbReference type="InterPro" id="IPR011227">
    <property type="entry name" value="UCP029730"/>
</dbReference>
<gene>
    <name evidence="1" type="ORF">Ga0080574_TMP417</name>
</gene>
<name>A0A1P8UMW3_9RHOB</name>
<dbReference type="SUPFAM" id="SSF53187">
    <property type="entry name" value="Zn-dependent exopeptidases"/>
    <property type="match status" value="1"/>
</dbReference>
<sequence length="250" mass="27004">MFLPLIEARDETRPSANVVVVCEHASNHFPEVFGTLGLGEDARRAHIAWDPGALGVARAMAAELNADLVAGSVSRLIYDCNRPPEAPSAFPERSELYEIPGNRALSEADRAERAAAVYTPFRKALAALMQARGQGVLVTVHSFTPVYQGVPRDCEIGILHDRDSRLADALLSDWPGAAPWRATRNAPYGPEDGVTHTLVEHGIARDWPNVMLEIRNDLIASEAAQLQAGRFLARRIALALPAMNGGGNDA</sequence>
<organism evidence="1 2">
    <name type="scientific">Salipiger abyssi</name>
    <dbReference type="NCBI Taxonomy" id="1250539"/>
    <lineage>
        <taxon>Bacteria</taxon>
        <taxon>Pseudomonadati</taxon>
        <taxon>Pseudomonadota</taxon>
        <taxon>Alphaproteobacteria</taxon>
        <taxon>Rhodobacterales</taxon>
        <taxon>Roseobacteraceae</taxon>
        <taxon>Salipiger</taxon>
    </lineage>
</organism>